<evidence type="ECO:0000256" key="2">
    <source>
        <dbReference type="ARBA" id="ARBA00012000"/>
    </source>
</evidence>
<dbReference type="SMART" id="SM00478">
    <property type="entry name" value="ENDO3c"/>
    <property type="match status" value="1"/>
</dbReference>
<gene>
    <name evidence="6" type="ORF">ACFPPD_19460</name>
</gene>
<dbReference type="InterPro" id="IPR003265">
    <property type="entry name" value="HhH-GPD_domain"/>
</dbReference>
<evidence type="ECO:0000313" key="7">
    <source>
        <dbReference type="Proteomes" id="UP001596105"/>
    </source>
</evidence>
<dbReference type="PANTHER" id="PTHR43003">
    <property type="entry name" value="DNA-3-METHYLADENINE GLYCOSYLASE"/>
    <property type="match status" value="1"/>
</dbReference>
<dbReference type="Gene3D" id="1.10.340.30">
    <property type="entry name" value="Hypothetical protein, domain 2"/>
    <property type="match status" value="1"/>
</dbReference>
<keyword evidence="3" id="KW-0227">DNA damage</keyword>
<protein>
    <recommendedName>
        <fullName evidence="2">DNA-3-methyladenine glycosylase II</fullName>
        <ecNumber evidence="2">3.2.2.21</ecNumber>
    </recommendedName>
</protein>
<dbReference type="RefSeq" id="WP_209748003.1">
    <property type="nucleotide sequence ID" value="NZ_JBHSMH010000077.1"/>
</dbReference>
<evidence type="ECO:0000313" key="6">
    <source>
        <dbReference type="EMBL" id="MFC5470870.1"/>
    </source>
</evidence>
<evidence type="ECO:0000259" key="5">
    <source>
        <dbReference type="SMART" id="SM00478"/>
    </source>
</evidence>
<name>A0ABW0LYI2_9BACL</name>
<evidence type="ECO:0000256" key="4">
    <source>
        <dbReference type="ARBA" id="ARBA00023204"/>
    </source>
</evidence>
<feature type="domain" description="HhH-GPD" evidence="5">
    <location>
        <begin position="51"/>
        <end position="212"/>
    </location>
</feature>
<comment type="catalytic activity">
    <reaction evidence="1">
        <text>Hydrolysis of alkylated DNA, releasing 3-methyladenine, 3-methylguanine, 7-methylguanine and 7-methyladenine.</text>
        <dbReference type="EC" id="3.2.2.21"/>
    </reaction>
</comment>
<keyword evidence="7" id="KW-1185">Reference proteome</keyword>
<dbReference type="EMBL" id="JBHSMH010000077">
    <property type="protein sequence ID" value="MFC5470870.1"/>
    <property type="molecule type" value="Genomic_DNA"/>
</dbReference>
<dbReference type="Pfam" id="PF00730">
    <property type="entry name" value="HhH-GPD"/>
    <property type="match status" value="1"/>
</dbReference>
<dbReference type="InterPro" id="IPR011257">
    <property type="entry name" value="DNA_glycosylase"/>
</dbReference>
<dbReference type="CDD" id="cd00056">
    <property type="entry name" value="ENDO3c"/>
    <property type="match status" value="1"/>
</dbReference>
<sequence length="212" mass="24395">MQYLFDLHPNDDRVRELGRNDTALNKLIHRIEHVRIPVQQDGYIYLVRSLVAQQLSAKAAETIFLRFERLCGNVTPDAILTTSEEDMRSVGLSKNKSSYIRNVAEHVKEGALDFRKFSDMDDEEVVRLLTSLKGIGRWTAEMFLIFYLGRQDVLSYGDIGLQRAAEWLYASEESGGQPLLHRKQACWKPYSTIASLYLWEAINLGLVRTERI</sequence>
<dbReference type="SUPFAM" id="SSF48150">
    <property type="entry name" value="DNA-glycosylase"/>
    <property type="match status" value="1"/>
</dbReference>
<evidence type="ECO:0000256" key="1">
    <source>
        <dbReference type="ARBA" id="ARBA00000086"/>
    </source>
</evidence>
<organism evidence="6 7">
    <name type="scientific">Cohnella suwonensis</name>
    <dbReference type="NCBI Taxonomy" id="696072"/>
    <lineage>
        <taxon>Bacteria</taxon>
        <taxon>Bacillati</taxon>
        <taxon>Bacillota</taxon>
        <taxon>Bacilli</taxon>
        <taxon>Bacillales</taxon>
        <taxon>Paenibacillaceae</taxon>
        <taxon>Cohnella</taxon>
    </lineage>
</organism>
<dbReference type="EC" id="3.2.2.21" evidence="2"/>
<dbReference type="PANTHER" id="PTHR43003:SF5">
    <property type="entry name" value="DNA-3-METHYLADENINE GLYCOSYLASE"/>
    <property type="match status" value="1"/>
</dbReference>
<keyword evidence="4" id="KW-0234">DNA repair</keyword>
<accession>A0ABW0LYI2</accession>
<proteinExistence type="predicted"/>
<dbReference type="Proteomes" id="UP001596105">
    <property type="component" value="Unassembled WGS sequence"/>
</dbReference>
<dbReference type="InterPro" id="IPR051912">
    <property type="entry name" value="Alkylbase_DNA_Glycosylase/TA"/>
</dbReference>
<dbReference type="Gene3D" id="1.10.1670.40">
    <property type="match status" value="1"/>
</dbReference>
<reference evidence="7" key="1">
    <citation type="journal article" date="2019" name="Int. J. Syst. Evol. Microbiol.">
        <title>The Global Catalogue of Microorganisms (GCM) 10K type strain sequencing project: providing services to taxonomists for standard genome sequencing and annotation.</title>
        <authorList>
            <consortium name="The Broad Institute Genomics Platform"/>
            <consortium name="The Broad Institute Genome Sequencing Center for Infectious Disease"/>
            <person name="Wu L."/>
            <person name="Ma J."/>
        </authorList>
    </citation>
    <scope>NUCLEOTIDE SEQUENCE [LARGE SCALE GENOMIC DNA]</scope>
    <source>
        <strain evidence="7">CCUG 57113</strain>
    </source>
</reference>
<evidence type="ECO:0000256" key="3">
    <source>
        <dbReference type="ARBA" id="ARBA00022763"/>
    </source>
</evidence>
<comment type="caution">
    <text evidence="6">The sequence shown here is derived from an EMBL/GenBank/DDBJ whole genome shotgun (WGS) entry which is preliminary data.</text>
</comment>